<feature type="compositionally biased region" description="Pro residues" evidence="1">
    <location>
        <begin position="22"/>
        <end position="41"/>
    </location>
</feature>
<feature type="domain" description="LysM" evidence="3">
    <location>
        <begin position="361"/>
        <end position="404"/>
    </location>
</feature>
<name>A0ABQ5X640_9GAMM</name>
<dbReference type="PROSITE" id="PS51782">
    <property type="entry name" value="LYSM"/>
    <property type="match status" value="1"/>
</dbReference>
<dbReference type="InterPro" id="IPR008258">
    <property type="entry name" value="Transglycosylase_SLT_dom_1"/>
</dbReference>
<protein>
    <submittedName>
        <fullName evidence="4">Lytic transglycosylase</fullName>
    </submittedName>
</protein>
<comment type="caution">
    <text evidence="4">The sequence shown here is derived from an EMBL/GenBank/DDBJ whole genome shotgun (WGS) entry which is preliminary data.</text>
</comment>
<dbReference type="Pfam" id="PF01464">
    <property type="entry name" value="SLT"/>
    <property type="match status" value="1"/>
</dbReference>
<gene>
    <name evidence="4" type="primary">dniR_1</name>
    <name evidence="4" type="ORF">GCM10007898_06400</name>
</gene>
<dbReference type="Proteomes" id="UP001156627">
    <property type="component" value="Unassembled WGS sequence"/>
</dbReference>
<dbReference type="EMBL" id="BSOA01000003">
    <property type="protein sequence ID" value="GLQ87074.1"/>
    <property type="molecule type" value="Genomic_DNA"/>
</dbReference>
<evidence type="ECO:0000259" key="3">
    <source>
        <dbReference type="PROSITE" id="PS51782"/>
    </source>
</evidence>
<reference evidence="5" key="1">
    <citation type="journal article" date="2019" name="Int. J. Syst. Evol. Microbiol.">
        <title>The Global Catalogue of Microorganisms (GCM) 10K type strain sequencing project: providing services to taxonomists for standard genome sequencing and annotation.</title>
        <authorList>
            <consortium name="The Broad Institute Genomics Platform"/>
            <consortium name="The Broad Institute Genome Sequencing Center for Infectious Disease"/>
            <person name="Wu L."/>
            <person name="Ma J."/>
        </authorList>
    </citation>
    <scope>NUCLEOTIDE SEQUENCE [LARGE SCALE GENOMIC DNA]</scope>
    <source>
        <strain evidence="5">NBRC 111981</strain>
    </source>
</reference>
<dbReference type="RefSeq" id="WP_345782677.1">
    <property type="nucleotide sequence ID" value="NZ_BSOA01000003.1"/>
</dbReference>
<keyword evidence="5" id="KW-1185">Reference proteome</keyword>
<dbReference type="Pfam" id="PF01476">
    <property type="entry name" value="LysM"/>
    <property type="match status" value="1"/>
</dbReference>
<proteinExistence type="predicted"/>
<evidence type="ECO:0000313" key="5">
    <source>
        <dbReference type="Proteomes" id="UP001156627"/>
    </source>
</evidence>
<dbReference type="InterPro" id="IPR036779">
    <property type="entry name" value="LysM_dom_sf"/>
</dbReference>
<dbReference type="Gene3D" id="3.10.350.10">
    <property type="entry name" value="LysM domain"/>
    <property type="match status" value="1"/>
</dbReference>
<evidence type="ECO:0000256" key="2">
    <source>
        <dbReference type="SAM" id="SignalP"/>
    </source>
</evidence>
<dbReference type="SUPFAM" id="SSF54106">
    <property type="entry name" value="LysM domain"/>
    <property type="match status" value="1"/>
</dbReference>
<dbReference type="InterPro" id="IPR023346">
    <property type="entry name" value="Lysozyme-like_dom_sf"/>
</dbReference>
<dbReference type="PANTHER" id="PTHR33734:SF22">
    <property type="entry name" value="MEMBRANE-BOUND LYTIC MUREIN TRANSGLYCOSYLASE D"/>
    <property type="match status" value="1"/>
</dbReference>
<dbReference type="SMART" id="SM00257">
    <property type="entry name" value="LysM"/>
    <property type="match status" value="1"/>
</dbReference>
<dbReference type="InterPro" id="IPR018392">
    <property type="entry name" value="LysM"/>
</dbReference>
<evidence type="ECO:0000256" key="1">
    <source>
        <dbReference type="SAM" id="MobiDB-lite"/>
    </source>
</evidence>
<dbReference type="Gene3D" id="1.10.530.10">
    <property type="match status" value="1"/>
</dbReference>
<feature type="signal peptide" evidence="2">
    <location>
        <begin position="1"/>
        <end position="24"/>
    </location>
</feature>
<feature type="chain" id="PRO_5045159380" evidence="2">
    <location>
        <begin position="25"/>
        <end position="410"/>
    </location>
</feature>
<evidence type="ECO:0000313" key="4">
    <source>
        <dbReference type="EMBL" id="GLQ87074.1"/>
    </source>
</evidence>
<feature type="region of interest" description="Disordered" evidence="1">
    <location>
        <begin position="22"/>
        <end position="61"/>
    </location>
</feature>
<accession>A0ABQ5X640</accession>
<dbReference type="CDD" id="cd00118">
    <property type="entry name" value="LysM"/>
    <property type="match status" value="1"/>
</dbReference>
<dbReference type="PROSITE" id="PS51257">
    <property type="entry name" value="PROKAR_LIPOPROTEIN"/>
    <property type="match status" value="1"/>
</dbReference>
<dbReference type="PANTHER" id="PTHR33734">
    <property type="entry name" value="LYSM DOMAIN-CONTAINING GPI-ANCHORED PROTEIN 2"/>
    <property type="match status" value="1"/>
</dbReference>
<keyword evidence="2" id="KW-0732">Signal</keyword>
<dbReference type="CDD" id="cd16894">
    <property type="entry name" value="MltD-like"/>
    <property type="match status" value="1"/>
</dbReference>
<organism evidence="4 5">
    <name type="scientific">Dyella flagellata</name>
    <dbReference type="NCBI Taxonomy" id="1867833"/>
    <lineage>
        <taxon>Bacteria</taxon>
        <taxon>Pseudomonadati</taxon>
        <taxon>Pseudomonadota</taxon>
        <taxon>Gammaproteobacteria</taxon>
        <taxon>Lysobacterales</taxon>
        <taxon>Rhodanobacteraceae</taxon>
        <taxon>Dyella</taxon>
    </lineage>
</organism>
<dbReference type="SUPFAM" id="SSF53955">
    <property type="entry name" value="Lysozyme-like"/>
    <property type="match status" value="1"/>
</dbReference>
<sequence>MKHTRRLLPLALASLLAACAPPPATRPASPAPATIPPPSGLPPTASSPAPQAAPSPAPYEETGANVWDKLRGSFAMADCDADPQIMVWAHRYTQNPQRFEQQMSDALPQLIYVQQAAEKNDVAGEFVLLPWVESEYHPIPGHRNLPAGMWQLVQSTAHHMGLHMDRRYDGRLDTSAATNGVMHLLHDYHDQLHDWRLVDYAFNRGEFGVQRMVQQHGLPPDEPAIPKWPVPKVTREHLTKLLAISCVVRDPSRFNVELPTLPADQHLETVQIDHGMPLSIAADHAGMGTDALKRLNPALQSNFLDTETQAHLLMPHRNAELLRNAMQIANDQGMVASTSNNTPLPAIYADQADSAHSDAPRTHVVKSGESLWQIAHHYSISMSTLERLNHLHGKALKPGQVLKLDSPDQP</sequence>